<evidence type="ECO:0000313" key="2">
    <source>
        <dbReference type="Ensembl" id="ENSAOWP00000022637.1"/>
    </source>
</evidence>
<accession>A0A8B9SC50</accession>
<dbReference type="PROSITE" id="PS50878">
    <property type="entry name" value="RT_POL"/>
    <property type="match status" value="1"/>
</dbReference>
<dbReference type="Pfam" id="PF00078">
    <property type="entry name" value="RVT_1"/>
    <property type="match status" value="1"/>
</dbReference>
<dbReference type="Ensembl" id="ENSAOWT00000025661.1">
    <property type="protein sequence ID" value="ENSAOWP00000022637.1"/>
    <property type="gene ID" value="ENSAOWG00000015302.1"/>
</dbReference>
<organism evidence="2 3">
    <name type="scientific">Apteryx owenii</name>
    <name type="common">Little spotted kiwi</name>
    <dbReference type="NCBI Taxonomy" id="8824"/>
    <lineage>
        <taxon>Eukaryota</taxon>
        <taxon>Metazoa</taxon>
        <taxon>Chordata</taxon>
        <taxon>Craniata</taxon>
        <taxon>Vertebrata</taxon>
        <taxon>Euteleostomi</taxon>
        <taxon>Archelosauria</taxon>
        <taxon>Archosauria</taxon>
        <taxon>Dinosauria</taxon>
        <taxon>Saurischia</taxon>
        <taxon>Theropoda</taxon>
        <taxon>Coelurosauria</taxon>
        <taxon>Aves</taxon>
        <taxon>Palaeognathae</taxon>
        <taxon>Apterygiformes</taxon>
        <taxon>Apterygidae</taxon>
        <taxon>Apteryx</taxon>
    </lineage>
</organism>
<dbReference type="InterPro" id="IPR043502">
    <property type="entry name" value="DNA/RNA_pol_sf"/>
</dbReference>
<dbReference type="PANTHER" id="PTHR47027:SF20">
    <property type="entry name" value="REVERSE TRANSCRIPTASE-LIKE PROTEIN WITH RNA-DIRECTED DNA POLYMERASE DOMAIN"/>
    <property type="match status" value="1"/>
</dbReference>
<reference evidence="2" key="1">
    <citation type="submission" date="2025-08" db="UniProtKB">
        <authorList>
            <consortium name="Ensembl"/>
        </authorList>
    </citation>
    <scope>IDENTIFICATION</scope>
</reference>
<reference evidence="2" key="2">
    <citation type="submission" date="2025-09" db="UniProtKB">
        <authorList>
            <consortium name="Ensembl"/>
        </authorList>
    </citation>
    <scope>IDENTIFICATION</scope>
</reference>
<protein>
    <recommendedName>
        <fullName evidence="1">Reverse transcriptase domain-containing protein</fullName>
    </recommendedName>
</protein>
<evidence type="ECO:0000313" key="3">
    <source>
        <dbReference type="Proteomes" id="UP000694424"/>
    </source>
</evidence>
<name>A0A8B9SC50_APTOW</name>
<sequence length="223" mass="25040">MGSRIKCLSEVIEILTGVKQGDPVSLMMFNLSIAPLLRRLEKIRNGFKHGRKSVTLLVFADDLVLLSVSCDGMQGNIMVVEGFCQLTGLRLQAEKCHRFLIRPTEDSDTISDCDLWKVNGSKLNRMDLGSSKRYLGLGLDPRIGLAKPELQEKLDTWVKNIGDAPLKVLQRAEILKRYAIPRLLYAADHPGTNASYFQSLKWAKRMAVKSWPHLPSSMSDFIP</sequence>
<evidence type="ECO:0000259" key="1">
    <source>
        <dbReference type="PROSITE" id="PS50878"/>
    </source>
</evidence>
<keyword evidence="3" id="KW-1185">Reference proteome</keyword>
<feature type="domain" description="Reverse transcriptase" evidence="1">
    <location>
        <begin position="1"/>
        <end position="139"/>
    </location>
</feature>
<dbReference type="PANTHER" id="PTHR47027">
    <property type="entry name" value="REVERSE TRANSCRIPTASE DOMAIN-CONTAINING PROTEIN"/>
    <property type="match status" value="1"/>
</dbReference>
<dbReference type="InterPro" id="IPR000477">
    <property type="entry name" value="RT_dom"/>
</dbReference>
<proteinExistence type="predicted"/>
<dbReference type="Proteomes" id="UP000694424">
    <property type="component" value="Unplaced"/>
</dbReference>
<dbReference type="SUPFAM" id="SSF56672">
    <property type="entry name" value="DNA/RNA polymerases"/>
    <property type="match status" value="1"/>
</dbReference>
<dbReference type="AlphaFoldDB" id="A0A8B9SC50"/>